<protein>
    <submittedName>
        <fullName evidence="1">NAD(P)-binding protein</fullName>
    </submittedName>
</protein>
<reference evidence="1" key="1">
    <citation type="submission" date="2019-10" db="EMBL/GenBank/DDBJ databases">
        <authorList>
            <consortium name="DOE Joint Genome Institute"/>
            <person name="Kuo A."/>
            <person name="Miyauchi S."/>
            <person name="Kiss E."/>
            <person name="Drula E."/>
            <person name="Kohler A."/>
            <person name="Sanchez-Garcia M."/>
            <person name="Andreopoulos B."/>
            <person name="Barry K.W."/>
            <person name="Bonito G."/>
            <person name="Buee M."/>
            <person name="Carver A."/>
            <person name="Chen C."/>
            <person name="Cichocki N."/>
            <person name="Clum A."/>
            <person name="Culley D."/>
            <person name="Crous P.W."/>
            <person name="Fauchery L."/>
            <person name="Girlanda M."/>
            <person name="Hayes R."/>
            <person name="Keri Z."/>
            <person name="Labutti K."/>
            <person name="Lipzen A."/>
            <person name="Lombard V."/>
            <person name="Magnuson J."/>
            <person name="Maillard F."/>
            <person name="Morin E."/>
            <person name="Murat C."/>
            <person name="Nolan M."/>
            <person name="Ohm R."/>
            <person name="Pangilinan J."/>
            <person name="Pereira M."/>
            <person name="Perotto S."/>
            <person name="Peter M."/>
            <person name="Riley R."/>
            <person name="Sitrit Y."/>
            <person name="Stielow B."/>
            <person name="Szollosi G."/>
            <person name="Zifcakova L."/>
            <person name="Stursova M."/>
            <person name="Spatafora J.W."/>
            <person name="Tedersoo L."/>
            <person name="Vaario L.-M."/>
            <person name="Yamada A."/>
            <person name="Yan M."/>
            <person name="Wang P."/>
            <person name="Xu J."/>
            <person name="Bruns T."/>
            <person name="Baldrian P."/>
            <person name="Vilgalys R."/>
            <person name="Henrissat B."/>
            <person name="Grigoriev I.V."/>
            <person name="Hibbett D."/>
            <person name="Nagy L.G."/>
            <person name="Martin F.M."/>
        </authorList>
    </citation>
    <scope>NUCLEOTIDE SEQUENCE</scope>
    <source>
        <strain evidence="1">P2</strain>
    </source>
</reference>
<name>A0ACB6ZRP3_THEGA</name>
<proteinExistence type="predicted"/>
<dbReference type="EMBL" id="MU117969">
    <property type="protein sequence ID" value="KAF9652272.1"/>
    <property type="molecule type" value="Genomic_DNA"/>
</dbReference>
<evidence type="ECO:0000313" key="2">
    <source>
        <dbReference type="Proteomes" id="UP000886501"/>
    </source>
</evidence>
<dbReference type="Proteomes" id="UP000886501">
    <property type="component" value="Unassembled WGS sequence"/>
</dbReference>
<gene>
    <name evidence="1" type="ORF">BDM02DRAFT_3089189</name>
</gene>
<organism evidence="1 2">
    <name type="scientific">Thelephora ganbajun</name>
    <name type="common">Ganba fungus</name>
    <dbReference type="NCBI Taxonomy" id="370292"/>
    <lineage>
        <taxon>Eukaryota</taxon>
        <taxon>Fungi</taxon>
        <taxon>Dikarya</taxon>
        <taxon>Basidiomycota</taxon>
        <taxon>Agaricomycotina</taxon>
        <taxon>Agaricomycetes</taxon>
        <taxon>Thelephorales</taxon>
        <taxon>Thelephoraceae</taxon>
        <taxon>Thelephora</taxon>
    </lineage>
</organism>
<keyword evidence="2" id="KW-1185">Reference proteome</keyword>
<reference evidence="1" key="2">
    <citation type="journal article" date="2020" name="Nat. Commun.">
        <title>Large-scale genome sequencing of mycorrhizal fungi provides insights into the early evolution of symbiotic traits.</title>
        <authorList>
            <person name="Miyauchi S."/>
            <person name="Kiss E."/>
            <person name="Kuo A."/>
            <person name="Drula E."/>
            <person name="Kohler A."/>
            <person name="Sanchez-Garcia M."/>
            <person name="Morin E."/>
            <person name="Andreopoulos B."/>
            <person name="Barry K.W."/>
            <person name="Bonito G."/>
            <person name="Buee M."/>
            <person name="Carver A."/>
            <person name="Chen C."/>
            <person name="Cichocki N."/>
            <person name="Clum A."/>
            <person name="Culley D."/>
            <person name="Crous P.W."/>
            <person name="Fauchery L."/>
            <person name="Girlanda M."/>
            <person name="Hayes R.D."/>
            <person name="Keri Z."/>
            <person name="LaButti K."/>
            <person name="Lipzen A."/>
            <person name="Lombard V."/>
            <person name="Magnuson J."/>
            <person name="Maillard F."/>
            <person name="Murat C."/>
            <person name="Nolan M."/>
            <person name="Ohm R.A."/>
            <person name="Pangilinan J."/>
            <person name="Pereira M.F."/>
            <person name="Perotto S."/>
            <person name="Peter M."/>
            <person name="Pfister S."/>
            <person name="Riley R."/>
            <person name="Sitrit Y."/>
            <person name="Stielow J.B."/>
            <person name="Szollosi G."/>
            <person name="Zifcakova L."/>
            <person name="Stursova M."/>
            <person name="Spatafora J.W."/>
            <person name="Tedersoo L."/>
            <person name="Vaario L.M."/>
            <person name="Yamada A."/>
            <person name="Yan M."/>
            <person name="Wang P."/>
            <person name="Xu J."/>
            <person name="Bruns T."/>
            <person name="Baldrian P."/>
            <person name="Vilgalys R."/>
            <person name="Dunand C."/>
            <person name="Henrissat B."/>
            <person name="Grigoriev I.V."/>
            <person name="Hibbett D."/>
            <person name="Nagy L.G."/>
            <person name="Martin F.M."/>
        </authorList>
    </citation>
    <scope>NUCLEOTIDE SEQUENCE</scope>
    <source>
        <strain evidence="1">P2</strain>
    </source>
</reference>
<comment type="caution">
    <text evidence="1">The sequence shown here is derived from an EMBL/GenBank/DDBJ whole genome shotgun (WGS) entry which is preliminary data.</text>
</comment>
<accession>A0ACB6ZRP3</accession>
<sequence length="350" mass="37516">MVSVAILGAGIFAKEAHIPGLATLGDQIIVKAIYSRSEKSSRDLAAFVKTTLGSTVVDPSIYHDADPQNSIDALLARSDIDAVIVVLLITKQPEVILKALAAGKHVLSEKPIAKDVATGIDLVRKYVLEYRPKGLIWRVAENFEYEPVYREVGQLIRGGQIGRVVGFSATGFIPTSKDNKYYKTDWRTVPDLDGGVHWAAALRTILQEPLKLVSGFASLNIDWLAPLDTLTAVIQTASGAHGSFSLSFAASVQNTARFGFVILGTEGLVEITRKGSDLTLKLTKADGSVDTIEHAPRGVQLELAAFVNAIKGVDDGLGTPLSALKDVGLLQAAFESQGKLVDLQELVPEF</sequence>
<evidence type="ECO:0000313" key="1">
    <source>
        <dbReference type="EMBL" id="KAF9652272.1"/>
    </source>
</evidence>